<evidence type="ECO:0000313" key="3">
    <source>
        <dbReference type="EMBL" id="SEM63607.1"/>
    </source>
</evidence>
<evidence type="ECO:0000259" key="2">
    <source>
        <dbReference type="Pfam" id="PF12638"/>
    </source>
</evidence>
<evidence type="ECO:0000313" key="4">
    <source>
        <dbReference type="Proteomes" id="UP000199158"/>
    </source>
</evidence>
<feature type="domain" description="Staygreen protein" evidence="2">
    <location>
        <begin position="4"/>
        <end position="147"/>
    </location>
</feature>
<dbReference type="PANTHER" id="PTHR31750:SF4">
    <property type="entry name" value="LP06106P"/>
    <property type="match status" value="1"/>
</dbReference>
<keyword evidence="1" id="KW-0809">Transit peptide</keyword>
<dbReference type="Proteomes" id="UP000199158">
    <property type="component" value="Unassembled WGS sequence"/>
</dbReference>
<dbReference type="OrthoDB" id="1684395at2"/>
<proteinExistence type="predicted"/>
<dbReference type="EMBL" id="FOCG01000001">
    <property type="protein sequence ID" value="SEM63607.1"/>
    <property type="molecule type" value="Genomic_DNA"/>
</dbReference>
<organism evidence="3 4">
    <name type="scientific">Hydrogenoanaerobacterium saccharovorans</name>
    <dbReference type="NCBI Taxonomy" id="474960"/>
    <lineage>
        <taxon>Bacteria</taxon>
        <taxon>Bacillati</taxon>
        <taxon>Bacillota</taxon>
        <taxon>Clostridia</taxon>
        <taxon>Eubacteriales</taxon>
        <taxon>Oscillospiraceae</taxon>
        <taxon>Hydrogenoanaerobacterium</taxon>
    </lineage>
</organism>
<dbReference type="Pfam" id="PF12638">
    <property type="entry name" value="Staygreen"/>
    <property type="match status" value="1"/>
</dbReference>
<dbReference type="AlphaFoldDB" id="A0A1H8A227"/>
<name>A0A1H8A227_9FIRM</name>
<dbReference type="RefSeq" id="WP_092752229.1">
    <property type="nucleotide sequence ID" value="NZ_FOCG01000001.1"/>
</dbReference>
<sequence>MRELSPQKVFVQYRDNIKPYDPIIGRKYTITHSDITAELFVFIANNYATDQITSIHDDVKLGWEQTQSGLFLIGSVLIDGTDVSGNSEIRNRIFYTEMPTALTALRQADRFIFQKYSYIDNTPVLIHFISENPTYDKTYNFGPIGNYKLL</sequence>
<dbReference type="STRING" id="474960.SAMN05216180_0997"/>
<dbReference type="PANTHER" id="PTHR31750">
    <property type="entry name" value="PROTEIN STAY-GREEN 1, CHLOROPLASTIC-RELATED"/>
    <property type="match status" value="1"/>
</dbReference>
<accession>A0A1H8A227</accession>
<reference evidence="3 4" key="1">
    <citation type="submission" date="2016-10" db="EMBL/GenBank/DDBJ databases">
        <authorList>
            <person name="de Groot N.N."/>
        </authorList>
    </citation>
    <scope>NUCLEOTIDE SEQUENCE [LARGE SCALE GENOMIC DNA]</scope>
    <source>
        <strain evidence="3 4">CGMCC 1.5070</strain>
    </source>
</reference>
<protein>
    <submittedName>
        <fullName evidence="3">Staygreen protein</fullName>
    </submittedName>
</protein>
<keyword evidence="4" id="KW-1185">Reference proteome</keyword>
<dbReference type="InterPro" id="IPR024438">
    <property type="entry name" value="Staygreen"/>
</dbReference>
<evidence type="ECO:0000256" key="1">
    <source>
        <dbReference type="ARBA" id="ARBA00022946"/>
    </source>
</evidence>
<gene>
    <name evidence="3" type="ORF">SAMN05216180_0997</name>
</gene>